<dbReference type="Pfam" id="PF01966">
    <property type="entry name" value="HD"/>
    <property type="match status" value="1"/>
</dbReference>
<dbReference type="AlphaFoldDB" id="M2XUA1"/>
<dbReference type="Gene3D" id="1.10.3210.10">
    <property type="entry name" value="Hypothetical protein af1432"/>
    <property type="match status" value="1"/>
</dbReference>
<keyword evidence="3" id="KW-1185">Reference proteome</keyword>
<dbReference type="RefSeq" id="WP_006214969.1">
    <property type="nucleotide sequence ID" value="NZ_ANHZ02000015.1"/>
</dbReference>
<dbReference type="PANTHER" id="PTHR35569:SF1">
    <property type="entry name" value="CYANAMIDE HYDRATASE DDI2-RELATED"/>
    <property type="match status" value="1"/>
</dbReference>
<dbReference type="EMBL" id="ANHZ02000015">
    <property type="protein sequence ID" value="EME36378.1"/>
    <property type="molecule type" value="Genomic_DNA"/>
</dbReference>
<reference evidence="2 3" key="1">
    <citation type="journal article" date="2014" name="Genome Announc.">
        <title>Draft Genome Sequence of Kocuria palustris PEL.</title>
        <authorList>
            <person name="Sharma G."/>
            <person name="Khatri I."/>
            <person name="Subramanian S."/>
        </authorList>
    </citation>
    <scope>NUCLEOTIDE SEQUENCE [LARGE SCALE GENOMIC DNA]</scope>
    <source>
        <strain evidence="2 3">PEL</strain>
    </source>
</reference>
<dbReference type="InterPro" id="IPR006674">
    <property type="entry name" value="HD_domain"/>
</dbReference>
<accession>M2XUA1</accession>
<protein>
    <recommendedName>
        <fullName evidence="1">HD domain-containing protein</fullName>
    </recommendedName>
</protein>
<dbReference type="SUPFAM" id="SSF109604">
    <property type="entry name" value="HD-domain/PDEase-like"/>
    <property type="match status" value="1"/>
</dbReference>
<comment type="caution">
    <text evidence="2">The sequence shown here is derived from an EMBL/GenBank/DDBJ whole genome shotgun (WGS) entry which is preliminary data.</text>
</comment>
<proteinExistence type="predicted"/>
<sequence>MAEIIAGITIPDSAVAREATELVRDVESDLLYHHSRRVFVFGSLRGHALGRGFDDELLYISAMFHDLGLTEKYRSDDLRFEIDAANVVRGFLTGHGYSPHDAEEAWASIALHTTPMVPLHMSPLVELVTRGVELDVMGVDYHELTDEQRQEITSVHPRPRFKEGIIESFAQGLFHRPQTTFGNVKADVLADQMPGFERGNFVDEIRGSDWPE</sequence>
<feature type="domain" description="HD" evidence="1">
    <location>
        <begin position="32"/>
        <end position="118"/>
    </location>
</feature>
<organism evidence="2 3">
    <name type="scientific">Kocuria palustris PEL</name>
    <dbReference type="NCBI Taxonomy" id="1236550"/>
    <lineage>
        <taxon>Bacteria</taxon>
        <taxon>Bacillati</taxon>
        <taxon>Actinomycetota</taxon>
        <taxon>Actinomycetes</taxon>
        <taxon>Micrococcales</taxon>
        <taxon>Micrococcaceae</taxon>
        <taxon>Kocuria</taxon>
    </lineage>
</organism>
<evidence type="ECO:0000313" key="2">
    <source>
        <dbReference type="EMBL" id="EME36378.1"/>
    </source>
</evidence>
<gene>
    <name evidence="2" type="ORF">C884_00546</name>
</gene>
<dbReference type="PANTHER" id="PTHR35569">
    <property type="entry name" value="CYANAMIDE HYDRATASE DDI2-RELATED"/>
    <property type="match status" value="1"/>
</dbReference>
<dbReference type="Proteomes" id="UP000009877">
    <property type="component" value="Unassembled WGS sequence"/>
</dbReference>
<evidence type="ECO:0000259" key="1">
    <source>
        <dbReference type="Pfam" id="PF01966"/>
    </source>
</evidence>
<name>M2XUA1_9MICC</name>
<evidence type="ECO:0000313" key="3">
    <source>
        <dbReference type="Proteomes" id="UP000009877"/>
    </source>
</evidence>
<dbReference type="STRING" id="71999.KPaMU14_03160"/>